<keyword evidence="2" id="KW-1185">Reference proteome</keyword>
<gene>
    <name evidence="1" type="ORF">JMJ77_005088</name>
</gene>
<accession>A0A9P7RG19</accession>
<dbReference type="Proteomes" id="UP000699042">
    <property type="component" value="Unassembled WGS sequence"/>
</dbReference>
<evidence type="ECO:0000313" key="2">
    <source>
        <dbReference type="Proteomes" id="UP000699042"/>
    </source>
</evidence>
<proteinExistence type="predicted"/>
<reference evidence="1" key="1">
    <citation type="submission" date="2021-05" db="EMBL/GenBank/DDBJ databases">
        <title>Comparative genomics of three Colletotrichum scovillei strains and genetic complementation revealed genes involved fungal growth and virulence on chili pepper.</title>
        <authorList>
            <person name="Hsieh D.-K."/>
            <person name="Chuang S.-C."/>
            <person name="Chen C.-Y."/>
            <person name="Chao Y.-T."/>
            <person name="Lu M.-Y.J."/>
            <person name="Lee M.-H."/>
            <person name="Shih M.-C."/>
        </authorList>
    </citation>
    <scope>NUCLEOTIDE SEQUENCE</scope>
    <source>
        <strain evidence="1">Coll-153</strain>
    </source>
</reference>
<name>A0A9P7RG19_9PEZI</name>
<dbReference type="AlphaFoldDB" id="A0A9P7RG19"/>
<evidence type="ECO:0000313" key="1">
    <source>
        <dbReference type="EMBL" id="KAG7057706.1"/>
    </source>
</evidence>
<sequence length="59" mass="6685">MRGHDILGNGLGQRGNGRGVVSDWNDAWHGISYDERSLCSLPHSHRGRREYGYRSETSQ</sequence>
<protein>
    <submittedName>
        <fullName evidence="1">Uncharacterized protein</fullName>
    </submittedName>
</protein>
<comment type="caution">
    <text evidence="1">The sequence shown here is derived from an EMBL/GenBank/DDBJ whole genome shotgun (WGS) entry which is preliminary data.</text>
</comment>
<dbReference type="EMBL" id="JAESDN010000001">
    <property type="protein sequence ID" value="KAG7057706.1"/>
    <property type="molecule type" value="Genomic_DNA"/>
</dbReference>
<organism evidence="1 2">
    <name type="scientific">Colletotrichum scovillei</name>
    <dbReference type="NCBI Taxonomy" id="1209932"/>
    <lineage>
        <taxon>Eukaryota</taxon>
        <taxon>Fungi</taxon>
        <taxon>Dikarya</taxon>
        <taxon>Ascomycota</taxon>
        <taxon>Pezizomycotina</taxon>
        <taxon>Sordariomycetes</taxon>
        <taxon>Hypocreomycetidae</taxon>
        <taxon>Glomerellales</taxon>
        <taxon>Glomerellaceae</taxon>
        <taxon>Colletotrichum</taxon>
        <taxon>Colletotrichum acutatum species complex</taxon>
    </lineage>
</organism>